<evidence type="ECO:0000313" key="2">
    <source>
        <dbReference type="EMBL" id="PLW22246.1"/>
    </source>
</evidence>
<feature type="compositionally biased region" description="Polar residues" evidence="1">
    <location>
        <begin position="230"/>
        <end position="265"/>
    </location>
</feature>
<accession>A0A2N5T9V6</accession>
<dbReference type="Proteomes" id="UP000235388">
    <property type="component" value="Unassembled WGS sequence"/>
</dbReference>
<proteinExistence type="predicted"/>
<feature type="region of interest" description="Disordered" evidence="1">
    <location>
        <begin position="308"/>
        <end position="360"/>
    </location>
</feature>
<comment type="caution">
    <text evidence="2">The sequence shown here is derived from an EMBL/GenBank/DDBJ whole genome shotgun (WGS) entry which is preliminary data.</text>
</comment>
<reference evidence="4 5" key="1">
    <citation type="submission" date="2017-11" db="EMBL/GenBank/DDBJ databases">
        <title>De novo assembly and phasing of dikaryotic genomes from two isolates of Puccinia coronata f. sp. avenae, the causal agent of oat crown rust.</title>
        <authorList>
            <person name="Miller M.E."/>
            <person name="Zhang Y."/>
            <person name="Omidvar V."/>
            <person name="Sperschneider J."/>
            <person name="Schwessinger B."/>
            <person name="Raley C."/>
            <person name="Palmer J.M."/>
            <person name="Garnica D."/>
            <person name="Upadhyaya N."/>
            <person name="Rathjen J."/>
            <person name="Taylor J.M."/>
            <person name="Park R.F."/>
            <person name="Dodds P.N."/>
            <person name="Hirsch C.D."/>
            <person name="Kianian S.F."/>
            <person name="Figueroa M."/>
        </authorList>
    </citation>
    <scope>NUCLEOTIDE SEQUENCE [LARGE SCALE GENOMIC DNA]</scope>
    <source>
        <strain evidence="2">12NC29</strain>
        <strain evidence="3">12SD80</strain>
    </source>
</reference>
<dbReference type="OrthoDB" id="2500304at2759"/>
<evidence type="ECO:0000313" key="5">
    <source>
        <dbReference type="Proteomes" id="UP000235392"/>
    </source>
</evidence>
<feature type="region of interest" description="Disordered" evidence="1">
    <location>
        <begin position="177"/>
        <end position="276"/>
    </location>
</feature>
<evidence type="ECO:0000313" key="4">
    <source>
        <dbReference type="Proteomes" id="UP000235388"/>
    </source>
</evidence>
<protein>
    <submittedName>
        <fullName evidence="2">Uncharacterized protein</fullName>
    </submittedName>
</protein>
<evidence type="ECO:0000256" key="1">
    <source>
        <dbReference type="SAM" id="MobiDB-lite"/>
    </source>
</evidence>
<dbReference type="AlphaFoldDB" id="A0A2N5T9V6"/>
<name>A0A2N5T9V6_9BASI</name>
<organism evidence="2 4">
    <name type="scientific">Puccinia coronata f. sp. avenae</name>
    <dbReference type="NCBI Taxonomy" id="200324"/>
    <lineage>
        <taxon>Eukaryota</taxon>
        <taxon>Fungi</taxon>
        <taxon>Dikarya</taxon>
        <taxon>Basidiomycota</taxon>
        <taxon>Pucciniomycotina</taxon>
        <taxon>Pucciniomycetes</taxon>
        <taxon>Pucciniales</taxon>
        <taxon>Pucciniaceae</taxon>
        <taxon>Puccinia</taxon>
    </lineage>
</organism>
<gene>
    <name evidence="2" type="ORF">PCANC_28340</name>
    <name evidence="3" type="ORF">PCASD_12985</name>
</gene>
<dbReference type="Proteomes" id="UP000235392">
    <property type="component" value="Unassembled WGS sequence"/>
</dbReference>
<dbReference type="EMBL" id="PGCJ01000767">
    <property type="protein sequence ID" value="PLW22246.1"/>
    <property type="molecule type" value="Genomic_DNA"/>
</dbReference>
<evidence type="ECO:0000313" key="3">
    <source>
        <dbReference type="EMBL" id="PLW35106.1"/>
    </source>
</evidence>
<keyword evidence="4" id="KW-1185">Reference proteome</keyword>
<sequence length="418" mass="46342">MTAKLLRKSMSASTHPKYVTNVVLDHGEHVGSSLNEHVVSDDGHPSPHHELPTLSDNLLRVPVNKHPVRPLLTRSRHHSAIPSARISQESIISQNSVRSSHQIYLDAPHINVSSPNCLPTSSFISLYHPAVSFYSLENNFSFASIDPSFYSAQESLDLDCHSHQPVVSIKDFLSAASHHQQSPLPTENISAEPGHDEPQLCNGSQGTESSKDPKSSSLEDSADESFQCRGLSSSQITPDSRYQLSDQTPSQFPSDQDNSQPSSEQRGYHSTDKKHDQVRHVVTDKHGIIDHCQQSNRFPNKNEVNSLAITDDDHSEVDSHNKIELSRRRVSNSKDEVAIGQPKRSGSLSSEASSATPNPMRTVIPASIDLDENAGIFRCPTLRRLIANFGPGIISLNDKRKKLQEELHEKIRAKFHRN</sequence>
<feature type="compositionally biased region" description="Basic and acidic residues" evidence="1">
    <location>
        <begin position="266"/>
        <end position="276"/>
    </location>
</feature>
<feature type="compositionally biased region" description="Low complexity" evidence="1">
    <location>
        <begin position="345"/>
        <end position="354"/>
    </location>
</feature>
<feature type="compositionally biased region" description="Basic and acidic residues" evidence="1">
    <location>
        <begin position="316"/>
        <end position="337"/>
    </location>
</feature>
<dbReference type="EMBL" id="PGCI01000184">
    <property type="protein sequence ID" value="PLW35106.1"/>
    <property type="molecule type" value="Genomic_DNA"/>
</dbReference>
<feature type="compositionally biased region" description="Polar residues" evidence="1">
    <location>
        <begin position="177"/>
        <end position="189"/>
    </location>
</feature>